<accession>A0A0H3I6E0</accession>
<dbReference type="EMBL" id="WABS01000073">
    <property type="protein sequence ID" value="MBI0557249.1"/>
    <property type="molecule type" value="Genomic_DNA"/>
</dbReference>
<dbReference type="eggNOG" id="COG2807">
    <property type="taxonomic scope" value="Bacteria"/>
</dbReference>
<feature type="transmembrane region" description="Helical" evidence="4">
    <location>
        <begin position="325"/>
        <end position="352"/>
    </location>
</feature>
<dbReference type="HOGENOM" id="CLU_035018_0_1_6"/>
<feature type="transmembrane region" description="Helical" evidence="4">
    <location>
        <begin position="160"/>
        <end position="179"/>
    </location>
</feature>
<dbReference type="Proteomes" id="UP001194579">
    <property type="component" value="Unassembled WGS sequence"/>
</dbReference>
<dbReference type="PATRIC" id="fig|1166016.3.peg.2722"/>
<sequence length="388" mass="40931">MTAHSRESNFTTLNMIIAASLVGLVTGYTLPLISLKLAEHGHSTATLGILAALPAAGMMLSSFVTPWLSHRLHARYLLSGSLIILAASTVASFLLSHPVSLILPRLLTGLASGILVVLGETWVTSRASDKHKATLTGLYASVFTGCQLIGPLLIAAGEPIQTYALWLICGVSAACALMLRNCATMVRADEQSSASYRDLIPFLPAIASGVFCFSFFDASILSLFPLYGMAQGLDEKSAILLVTLIFLGDAVFQTPIGWLADKCGIIKIHIGCGILFCVMLVCITFSFSSPSLLAPVCIILGAAAGGLYTLSLVRAGQRFAGQRLIVMNSLLGLVWSIGSVSGPLLSGAAITFCGYDSFIVALLLIGVLFVGTQSILRKERLSRSLGEE</sequence>
<keyword evidence="1 4" id="KW-0812">Transmembrane</keyword>
<dbReference type="KEGG" id="pec:W5S_2685"/>
<dbReference type="PROSITE" id="PS50850">
    <property type="entry name" value="MFS"/>
    <property type="match status" value="1"/>
</dbReference>
<protein>
    <submittedName>
        <fullName evidence="7">MFS transporter</fullName>
    </submittedName>
    <submittedName>
        <fullName evidence="6">YfkF</fullName>
    </submittedName>
</protein>
<gene>
    <name evidence="6" type="ordered locus">W5S_2685</name>
    <name evidence="7" type="ORF">F6Q06_22605</name>
</gene>
<feature type="transmembrane region" description="Helical" evidence="4">
    <location>
        <begin position="238"/>
        <end position="259"/>
    </location>
</feature>
<evidence type="ECO:0000256" key="3">
    <source>
        <dbReference type="ARBA" id="ARBA00023136"/>
    </source>
</evidence>
<feature type="transmembrane region" description="Helical" evidence="4">
    <location>
        <begin position="266"/>
        <end position="287"/>
    </location>
</feature>
<feature type="domain" description="Major facilitator superfamily (MFS) profile" evidence="5">
    <location>
        <begin position="202"/>
        <end position="388"/>
    </location>
</feature>
<keyword evidence="9" id="KW-1185">Reference proteome</keyword>
<dbReference type="Pfam" id="PF07690">
    <property type="entry name" value="MFS_1"/>
    <property type="match status" value="2"/>
</dbReference>
<evidence type="ECO:0000259" key="5">
    <source>
        <dbReference type="PROSITE" id="PS50850"/>
    </source>
</evidence>
<feature type="transmembrane region" description="Helical" evidence="4">
    <location>
        <begin position="76"/>
        <end position="96"/>
    </location>
</feature>
<dbReference type="GO" id="GO:0005886">
    <property type="term" value="C:plasma membrane"/>
    <property type="evidence" value="ECO:0007669"/>
    <property type="project" value="TreeGrafter"/>
</dbReference>
<name>A0A0H3I6E0_PECPM</name>
<dbReference type="SUPFAM" id="SSF103473">
    <property type="entry name" value="MFS general substrate transporter"/>
    <property type="match status" value="1"/>
</dbReference>
<dbReference type="EMBL" id="CP003415">
    <property type="protein sequence ID" value="AFI90770.1"/>
    <property type="molecule type" value="Genomic_DNA"/>
</dbReference>
<evidence type="ECO:0000313" key="7">
    <source>
        <dbReference type="EMBL" id="MBI0557249.1"/>
    </source>
</evidence>
<evidence type="ECO:0000313" key="9">
    <source>
        <dbReference type="Proteomes" id="UP001194579"/>
    </source>
</evidence>
<evidence type="ECO:0000313" key="8">
    <source>
        <dbReference type="Proteomes" id="UP000008044"/>
    </source>
</evidence>
<feature type="transmembrane region" description="Helical" evidence="4">
    <location>
        <begin position="135"/>
        <end position="154"/>
    </location>
</feature>
<dbReference type="InterPro" id="IPR047200">
    <property type="entry name" value="MFS_YcaD-like"/>
</dbReference>
<evidence type="ECO:0000256" key="2">
    <source>
        <dbReference type="ARBA" id="ARBA00022989"/>
    </source>
</evidence>
<dbReference type="STRING" id="1905730.W5S_2685"/>
<dbReference type="Gene3D" id="1.20.1250.20">
    <property type="entry name" value="MFS general substrate transporter like domains"/>
    <property type="match status" value="2"/>
</dbReference>
<dbReference type="RefSeq" id="WP_014700329.1">
    <property type="nucleotide sequence ID" value="NC_017845.1"/>
</dbReference>
<feature type="transmembrane region" description="Helical" evidence="4">
    <location>
        <begin position="293"/>
        <end position="313"/>
    </location>
</feature>
<dbReference type="PANTHER" id="PTHR23521">
    <property type="entry name" value="TRANSPORTER MFS SUPERFAMILY"/>
    <property type="match status" value="1"/>
</dbReference>
<keyword evidence="2 4" id="KW-1133">Transmembrane helix</keyword>
<proteinExistence type="predicted"/>
<feature type="transmembrane region" description="Helical" evidence="4">
    <location>
        <begin position="102"/>
        <end position="123"/>
    </location>
</feature>
<reference evidence="6" key="2">
    <citation type="submission" date="2012-03" db="EMBL/GenBank/DDBJ databases">
        <authorList>
            <person name="Koskinen P."/>
            <person name="Laine P."/>
            <person name="Niemi O."/>
            <person name="Nykyri J."/>
            <person name="Harjunpaa H."/>
            <person name="Auvinen P."/>
            <person name="Paulin L."/>
            <person name="Pirhonen M."/>
            <person name="Palva T."/>
            <person name="Holm L."/>
        </authorList>
    </citation>
    <scope>NUCLEOTIDE SEQUENCE</scope>
    <source>
        <strain evidence="6">SCC3193</strain>
    </source>
</reference>
<dbReference type="Proteomes" id="UP000008044">
    <property type="component" value="Chromosome"/>
</dbReference>
<evidence type="ECO:0000313" key="6">
    <source>
        <dbReference type="EMBL" id="AFI90770.1"/>
    </source>
</evidence>
<dbReference type="AlphaFoldDB" id="A0A0H3I6E0"/>
<dbReference type="InterPro" id="IPR036259">
    <property type="entry name" value="MFS_trans_sf"/>
</dbReference>
<dbReference type="InterPro" id="IPR011701">
    <property type="entry name" value="MFS"/>
</dbReference>
<keyword evidence="3 4" id="KW-0472">Membrane</keyword>
<feature type="transmembrane region" description="Helical" evidence="4">
    <location>
        <begin position="45"/>
        <end position="64"/>
    </location>
</feature>
<evidence type="ECO:0000256" key="4">
    <source>
        <dbReference type="SAM" id="Phobius"/>
    </source>
</evidence>
<reference evidence="9" key="3">
    <citation type="submission" date="2023-07" db="EMBL/GenBank/DDBJ databases">
        <title>Identification of Pectobacterium versatile causing blackleg of potato from New York State with a whole genome sequencing approach.</title>
        <authorList>
            <person name="Ma X."/>
            <person name="Swingle B."/>
        </authorList>
    </citation>
    <scope>NUCLEOTIDE SEQUENCE [LARGE SCALE GENOMIC DNA]</scope>
    <source>
        <strain evidence="9">NY1588A</strain>
    </source>
</reference>
<dbReference type="PANTHER" id="PTHR23521:SF3">
    <property type="entry name" value="MFS TRANSPORTER"/>
    <property type="match status" value="1"/>
</dbReference>
<dbReference type="CDD" id="cd17477">
    <property type="entry name" value="MFS_YcaD_like"/>
    <property type="match status" value="1"/>
</dbReference>
<evidence type="ECO:0000256" key="1">
    <source>
        <dbReference type="ARBA" id="ARBA00022692"/>
    </source>
</evidence>
<organism evidence="6 8">
    <name type="scientific">Pectobacterium parmentieri</name>
    <dbReference type="NCBI Taxonomy" id="1905730"/>
    <lineage>
        <taxon>Bacteria</taxon>
        <taxon>Pseudomonadati</taxon>
        <taxon>Pseudomonadota</taxon>
        <taxon>Gammaproteobacteria</taxon>
        <taxon>Enterobacterales</taxon>
        <taxon>Pectobacteriaceae</taxon>
        <taxon>Pectobacterium</taxon>
    </lineage>
</organism>
<reference evidence="7" key="4">
    <citation type="submission" date="2024-05" db="EMBL/GenBank/DDBJ databases">
        <title>Identification of Pectobacterium versatile causing blackleg of potato from New York State with a whole genome sequencing approach.</title>
        <authorList>
            <person name="Ma X."/>
            <person name="Swingle B."/>
        </authorList>
    </citation>
    <scope>NUCLEOTIDE SEQUENCE</scope>
    <source>
        <strain evidence="7">NY1588A</strain>
    </source>
</reference>
<feature type="transmembrane region" description="Helical" evidence="4">
    <location>
        <begin position="199"/>
        <end position="226"/>
    </location>
</feature>
<dbReference type="InterPro" id="IPR020846">
    <property type="entry name" value="MFS_dom"/>
</dbReference>
<feature type="transmembrane region" description="Helical" evidence="4">
    <location>
        <begin position="12"/>
        <end position="33"/>
    </location>
</feature>
<dbReference type="GO" id="GO:0022857">
    <property type="term" value="F:transmembrane transporter activity"/>
    <property type="evidence" value="ECO:0007669"/>
    <property type="project" value="InterPro"/>
</dbReference>
<reference evidence="6 8" key="1">
    <citation type="journal article" date="2012" name="J. Bacteriol.">
        <title>Genome sequence of Pectobacterium sp. strain SCC3193.</title>
        <authorList>
            <person name="Koskinen J.P."/>
            <person name="Laine P."/>
            <person name="Niemi O."/>
            <person name="Nykyri J."/>
            <person name="Harjunpaa H."/>
            <person name="Auvinen P."/>
            <person name="Paulin L."/>
            <person name="Pirhonen M."/>
            <person name="Palva T."/>
            <person name="Holm L."/>
        </authorList>
    </citation>
    <scope>NUCLEOTIDE SEQUENCE [LARGE SCALE GENOMIC DNA]</scope>
    <source>
        <strain evidence="6 8">SCC3193</strain>
    </source>
</reference>
<feature type="transmembrane region" description="Helical" evidence="4">
    <location>
        <begin position="358"/>
        <end position="376"/>
    </location>
</feature>